<keyword evidence="3" id="KW-1185">Reference proteome</keyword>
<dbReference type="EMBL" id="AFOC01000002">
    <property type="protein sequence ID" value="EGV52793.1"/>
    <property type="molecule type" value="Genomic_DNA"/>
</dbReference>
<dbReference type="Proteomes" id="UP000004491">
    <property type="component" value="Unassembled WGS sequence"/>
</dbReference>
<dbReference type="InterPro" id="IPR011047">
    <property type="entry name" value="Quinoprotein_ADH-like_sf"/>
</dbReference>
<evidence type="ECO:0000259" key="1">
    <source>
        <dbReference type="Pfam" id="PF13360"/>
    </source>
</evidence>
<proteinExistence type="predicted"/>
<dbReference type="AlphaFoldDB" id="G2D980"/>
<dbReference type="Pfam" id="PF13360">
    <property type="entry name" value="PQQ_2"/>
    <property type="match status" value="2"/>
</dbReference>
<evidence type="ECO:0000313" key="3">
    <source>
        <dbReference type="Proteomes" id="UP000004491"/>
    </source>
</evidence>
<reference evidence="2" key="1">
    <citation type="journal article" date="2011" name="ISME J.">
        <title>The endosymbionts of the deep-sea tubeworms Riftia pachyptila and Tevnia jerichonana share an identical physiology as revealed by proteogenomic analyses.</title>
        <authorList>
            <person name="Gardebrecht A."/>
            <person name="Markert S."/>
            <person name="Felbeck H."/>
            <person name="Thuermer A."/>
            <person name="Albrecht D."/>
            <person name="Wollherr A."/>
            <person name="Kabisch J."/>
            <person name="Lehmann R."/>
            <person name="Daniel R."/>
            <person name="Liesegang H."/>
            <person name="Hecker M."/>
            <person name="Sievert S.M."/>
            <person name="Schweder T."/>
        </authorList>
    </citation>
    <scope>NUCLEOTIDE SEQUENCE [LARGE SCALE GENOMIC DNA]</scope>
</reference>
<dbReference type="PANTHER" id="PTHR34512">
    <property type="entry name" value="CELL SURFACE PROTEIN"/>
    <property type="match status" value="1"/>
</dbReference>
<gene>
    <name evidence="2" type="ORF">Rifp1Sym_ab00190</name>
</gene>
<name>G2D980_9GAMM</name>
<protein>
    <recommendedName>
        <fullName evidence="1">Pyrrolo-quinoline quinone repeat domain-containing protein</fullName>
    </recommendedName>
</protein>
<dbReference type="PANTHER" id="PTHR34512:SF30">
    <property type="entry name" value="OUTER MEMBRANE PROTEIN ASSEMBLY FACTOR BAMB"/>
    <property type="match status" value="1"/>
</dbReference>
<feature type="domain" description="Pyrrolo-quinoline quinone repeat" evidence="1">
    <location>
        <begin position="55"/>
        <end position="244"/>
    </location>
</feature>
<evidence type="ECO:0000313" key="2">
    <source>
        <dbReference type="EMBL" id="EGV52793.1"/>
    </source>
</evidence>
<sequence>MGCDGALNSCQAGCRDMYKTYLIGVVLLLTTHPAAAVEYAENPLLLNEHLLVSDQGLAVYDPVTLRLRWSVLQGEQTLEPVVADGLVLLSGGQGLQALDLASGKTRWRWRSETTLFSPSLDEGVAYLSGEDGTLVALRLVDGERLWQRRFDGWVYPPAVFGELLITGGSEGLLWAVDRRSGELRWQRPLGQELIYSPRALDSGSVVVTTFAGEVKVYSAQGELRWTRRFASLKSGLLVSGERILLSGLDGRIDALDAATGESLWQRSLGERLTLPAALHGERLLVVGDAGHLFEIDTGDGRLISRTRLIGEPVAAPLVYPQHTLFFMRSRALPRAVLIPRQSGDNNDQEI</sequence>
<dbReference type="Gene3D" id="2.130.10.10">
    <property type="entry name" value="YVTN repeat-like/Quinoprotein amine dehydrogenase"/>
    <property type="match status" value="1"/>
</dbReference>
<feature type="domain" description="Pyrrolo-quinoline quinone repeat" evidence="1">
    <location>
        <begin position="249"/>
        <end position="323"/>
    </location>
</feature>
<accession>G2D980</accession>
<dbReference type="SUPFAM" id="SSF50998">
    <property type="entry name" value="Quinoprotein alcohol dehydrogenase-like"/>
    <property type="match status" value="1"/>
</dbReference>
<comment type="caution">
    <text evidence="2">The sequence shown here is derived from an EMBL/GenBank/DDBJ whole genome shotgun (WGS) entry which is preliminary data.</text>
</comment>
<dbReference type="InterPro" id="IPR018391">
    <property type="entry name" value="PQQ_b-propeller_rpt"/>
</dbReference>
<dbReference type="InterPro" id="IPR015943">
    <property type="entry name" value="WD40/YVTN_repeat-like_dom_sf"/>
</dbReference>
<dbReference type="InterPro" id="IPR002372">
    <property type="entry name" value="PQQ_rpt_dom"/>
</dbReference>
<organism evidence="2 3">
    <name type="scientific">endosymbiont of Riftia pachyptila</name>
    <name type="common">vent Ph05</name>
    <dbReference type="NCBI Taxonomy" id="1048808"/>
    <lineage>
        <taxon>Bacteria</taxon>
        <taxon>Pseudomonadati</taxon>
        <taxon>Pseudomonadota</taxon>
        <taxon>Gammaproteobacteria</taxon>
        <taxon>sulfur-oxidizing symbionts</taxon>
    </lineage>
</organism>
<dbReference type="SMART" id="SM00564">
    <property type="entry name" value="PQQ"/>
    <property type="match status" value="5"/>
</dbReference>